<dbReference type="AlphaFoldDB" id="A0A9Q1CCJ8"/>
<dbReference type="EMBL" id="JAIZAY010000005">
    <property type="protein sequence ID" value="KAJ8042185.1"/>
    <property type="molecule type" value="Genomic_DNA"/>
</dbReference>
<sequence>MRLSLPNKGVPNLTIIRRMPSPRTRKTQMLIHHKKPALKCKHHVLGLLSGFARLPTYIE</sequence>
<comment type="caution">
    <text evidence="1">The sequence shown here is derived from an EMBL/GenBank/DDBJ whole genome shotgun (WGS) entry which is preliminary data.</text>
</comment>
<reference evidence="1" key="1">
    <citation type="submission" date="2021-10" db="EMBL/GenBank/DDBJ databases">
        <title>Tropical sea cucumber genome reveals ecological adaptation and Cuvierian tubules defense mechanism.</title>
        <authorList>
            <person name="Chen T."/>
        </authorList>
    </citation>
    <scope>NUCLEOTIDE SEQUENCE</scope>
    <source>
        <strain evidence="1">Nanhai2018</strain>
        <tissue evidence="1">Muscle</tissue>
    </source>
</reference>
<name>A0A9Q1CCJ8_HOLLE</name>
<accession>A0A9Q1CCJ8</accession>
<organism evidence="1 2">
    <name type="scientific">Holothuria leucospilota</name>
    <name type="common">Black long sea cucumber</name>
    <name type="synonym">Mertensiothuria leucospilota</name>
    <dbReference type="NCBI Taxonomy" id="206669"/>
    <lineage>
        <taxon>Eukaryota</taxon>
        <taxon>Metazoa</taxon>
        <taxon>Echinodermata</taxon>
        <taxon>Eleutherozoa</taxon>
        <taxon>Echinozoa</taxon>
        <taxon>Holothuroidea</taxon>
        <taxon>Aspidochirotacea</taxon>
        <taxon>Aspidochirotida</taxon>
        <taxon>Holothuriidae</taxon>
        <taxon>Holothuria</taxon>
    </lineage>
</organism>
<proteinExistence type="predicted"/>
<gene>
    <name evidence="1" type="ORF">HOLleu_13183</name>
</gene>
<protein>
    <submittedName>
        <fullName evidence="1">Uncharacterized protein</fullName>
    </submittedName>
</protein>
<evidence type="ECO:0000313" key="1">
    <source>
        <dbReference type="EMBL" id="KAJ8042185.1"/>
    </source>
</evidence>
<evidence type="ECO:0000313" key="2">
    <source>
        <dbReference type="Proteomes" id="UP001152320"/>
    </source>
</evidence>
<keyword evidence="2" id="KW-1185">Reference proteome</keyword>
<dbReference type="Proteomes" id="UP001152320">
    <property type="component" value="Chromosome 5"/>
</dbReference>